<dbReference type="InterPro" id="IPR016039">
    <property type="entry name" value="Thiolase-like"/>
</dbReference>
<evidence type="ECO:0000259" key="4">
    <source>
        <dbReference type="Pfam" id="PF08545"/>
    </source>
</evidence>
<dbReference type="GO" id="GO:0006633">
    <property type="term" value="P:fatty acid biosynthetic process"/>
    <property type="evidence" value="ECO:0007669"/>
    <property type="project" value="InterPro"/>
</dbReference>
<dbReference type="SUPFAM" id="SSF53901">
    <property type="entry name" value="Thiolase-like"/>
    <property type="match status" value="1"/>
</dbReference>
<dbReference type="KEGG" id="sphe:GFH32_09590"/>
<name>A0A5Q0QG43_9SPHI</name>
<evidence type="ECO:0000313" key="6">
    <source>
        <dbReference type="Proteomes" id="UP000326921"/>
    </source>
</evidence>
<evidence type="ECO:0000256" key="2">
    <source>
        <dbReference type="ARBA" id="ARBA00023315"/>
    </source>
</evidence>
<evidence type="ECO:0000313" key="5">
    <source>
        <dbReference type="EMBL" id="QGA26562.1"/>
    </source>
</evidence>
<feature type="domain" description="Beta-ketoacyl-[acyl-carrier-protein] synthase III C-terminal" evidence="3">
    <location>
        <begin position="252"/>
        <end position="350"/>
    </location>
</feature>
<protein>
    <submittedName>
        <fullName evidence="5">Ketoacyl-ACP synthase III</fullName>
    </submittedName>
</protein>
<organism evidence="5 6">
    <name type="scientific">Sphingobacterium zhuxiongii</name>
    <dbReference type="NCBI Taxonomy" id="2662364"/>
    <lineage>
        <taxon>Bacteria</taxon>
        <taxon>Pseudomonadati</taxon>
        <taxon>Bacteroidota</taxon>
        <taxon>Sphingobacteriia</taxon>
        <taxon>Sphingobacteriales</taxon>
        <taxon>Sphingobacteriaceae</taxon>
        <taxon>Sphingobacterium</taxon>
    </lineage>
</organism>
<gene>
    <name evidence="5" type="ORF">GFH32_09590</name>
</gene>
<evidence type="ECO:0000259" key="3">
    <source>
        <dbReference type="Pfam" id="PF08541"/>
    </source>
</evidence>
<reference evidence="5 6" key="1">
    <citation type="submission" date="2019-10" db="EMBL/GenBank/DDBJ databases">
        <authorList>
            <person name="Dong K."/>
        </authorList>
    </citation>
    <scope>NUCLEOTIDE SEQUENCE [LARGE SCALE GENOMIC DNA]</scope>
    <source>
        <strain evidence="6">dk4302</strain>
    </source>
</reference>
<dbReference type="PANTHER" id="PTHR34069:SF2">
    <property type="entry name" value="BETA-KETOACYL-[ACYL-CARRIER-PROTEIN] SYNTHASE III"/>
    <property type="match status" value="1"/>
</dbReference>
<sequence>MGTKIIASGRCKSTHPVENFEFRSSTFFDDAGQELHGNAKIIEKLAAITGIQSRHYAHPQAVASNLAAEAAQAALSEAGLQVEQLDYIIVAHNYGDIPYGSSQSDMVPSLAARVKHQLGSKSSHGIAYDMIFGCAGWVEALIQADAFIRAGLAKHCMVIGAETLSRVVDKHDRDSMIFADGAGAVILSASEQSAGFLASHTATFSDIELDYIYFGTSNADRDNTRKRFIKMNGRKIYEFALNEVPTAMKVCLDKAGIPIEKLGAIFMHQANEKMNMAILERFYKLYDLPVPEGIMPMNVSEYGNSSVATVPTLFDLVRRGELENAQLQAGQFILFAAVGAGMNISAVAYQYA</sequence>
<dbReference type="Gene3D" id="3.40.47.10">
    <property type="match status" value="2"/>
</dbReference>
<dbReference type="Pfam" id="PF08541">
    <property type="entry name" value="ACP_syn_III_C"/>
    <property type="match status" value="1"/>
</dbReference>
<dbReference type="EMBL" id="CP045652">
    <property type="protein sequence ID" value="QGA26562.1"/>
    <property type="molecule type" value="Genomic_DNA"/>
</dbReference>
<dbReference type="GO" id="GO:0004315">
    <property type="term" value="F:3-oxoacyl-[acyl-carrier-protein] synthase activity"/>
    <property type="evidence" value="ECO:0007669"/>
    <property type="project" value="InterPro"/>
</dbReference>
<keyword evidence="2" id="KW-0012">Acyltransferase</keyword>
<dbReference type="Pfam" id="PF08545">
    <property type="entry name" value="ACP_syn_III"/>
    <property type="match status" value="1"/>
</dbReference>
<dbReference type="GO" id="GO:0044550">
    <property type="term" value="P:secondary metabolite biosynthetic process"/>
    <property type="evidence" value="ECO:0007669"/>
    <property type="project" value="TreeGrafter"/>
</dbReference>
<keyword evidence="1" id="KW-0808">Transferase</keyword>
<keyword evidence="6" id="KW-1185">Reference proteome</keyword>
<dbReference type="InterPro" id="IPR013751">
    <property type="entry name" value="ACP_syn_III_N"/>
</dbReference>
<evidence type="ECO:0000256" key="1">
    <source>
        <dbReference type="ARBA" id="ARBA00022679"/>
    </source>
</evidence>
<dbReference type="AlphaFoldDB" id="A0A5Q0QG43"/>
<dbReference type="PANTHER" id="PTHR34069">
    <property type="entry name" value="3-OXOACYL-[ACYL-CARRIER-PROTEIN] SYNTHASE 3"/>
    <property type="match status" value="1"/>
</dbReference>
<dbReference type="InterPro" id="IPR013747">
    <property type="entry name" value="ACP_syn_III_C"/>
</dbReference>
<dbReference type="RefSeq" id="WP_153511411.1">
    <property type="nucleotide sequence ID" value="NZ_CP045652.1"/>
</dbReference>
<proteinExistence type="predicted"/>
<feature type="domain" description="Beta-ketoacyl-[acyl-carrier-protein] synthase III N-terminal" evidence="4">
    <location>
        <begin position="128"/>
        <end position="202"/>
    </location>
</feature>
<dbReference type="Proteomes" id="UP000326921">
    <property type="component" value="Chromosome"/>
</dbReference>
<accession>A0A5Q0QG43</accession>